<reference evidence="2 3" key="2">
    <citation type="submission" date="2018-11" db="EMBL/GenBank/DDBJ databases">
        <authorList>
            <consortium name="Pathogen Informatics"/>
        </authorList>
    </citation>
    <scope>NUCLEOTIDE SEQUENCE [LARGE SCALE GENOMIC DNA]</scope>
</reference>
<evidence type="ECO:0000313" key="2">
    <source>
        <dbReference type="EMBL" id="VDK19287.1"/>
    </source>
</evidence>
<dbReference type="InterPro" id="IPR002821">
    <property type="entry name" value="Hydantoinase_A"/>
</dbReference>
<dbReference type="EMBL" id="UYRR01002126">
    <property type="protein sequence ID" value="VDK19287.1"/>
    <property type="molecule type" value="Genomic_DNA"/>
</dbReference>
<name>A0A0M3J327_ANISI</name>
<dbReference type="PANTHER" id="PTHR11365:SF2">
    <property type="entry name" value="5-OXOPROLINASE"/>
    <property type="match status" value="1"/>
</dbReference>
<dbReference type="WBParaSite" id="ASIM_0000193901-mRNA-1">
    <property type="protein sequence ID" value="ASIM_0000193901-mRNA-1"/>
    <property type="gene ID" value="ASIM_0000193901"/>
</dbReference>
<protein>
    <submittedName>
        <fullName evidence="4">5-oxoprolinase (inferred by orthology to a human protein)</fullName>
    </submittedName>
</protein>
<dbReference type="Proteomes" id="UP000267096">
    <property type="component" value="Unassembled WGS sequence"/>
</dbReference>
<dbReference type="AlphaFoldDB" id="A0A0M3J327"/>
<evidence type="ECO:0000313" key="4">
    <source>
        <dbReference type="WBParaSite" id="ASIM_0000193901-mRNA-1"/>
    </source>
</evidence>
<sequence length="223" mass="23905">METTTAGITIQAPQLDIHTVAAGGGSRLFFRSGLFVVGPESAGASPGPISYRKNGFLAVTDANLVLGRIIPEFFPHIFGKNEDQPLDRQAAVEAMQKVTDEANDFYRNHANVSRPEMTVAETALGFIDVANETMCRAIRSITQSKGHDTSQHVLACFGGAGGQHACAIAKSLGIESVFVHRYSGVLSAYGLALANVVHEAQEPAAKVFSKGEKRKFLHKFQCS</sequence>
<evidence type="ECO:0000259" key="1">
    <source>
        <dbReference type="Pfam" id="PF01968"/>
    </source>
</evidence>
<keyword evidence="3" id="KW-1185">Reference proteome</keyword>
<reference evidence="4" key="1">
    <citation type="submission" date="2017-02" db="UniProtKB">
        <authorList>
            <consortium name="WormBaseParasite"/>
        </authorList>
    </citation>
    <scope>IDENTIFICATION</scope>
</reference>
<feature type="domain" description="Hydantoinase A/oxoprolinase" evidence="1">
    <location>
        <begin position="2"/>
        <end position="199"/>
    </location>
</feature>
<accession>A0A0M3J327</accession>
<evidence type="ECO:0000313" key="3">
    <source>
        <dbReference type="Proteomes" id="UP000267096"/>
    </source>
</evidence>
<dbReference type="Pfam" id="PF01968">
    <property type="entry name" value="Hydantoinase_A"/>
    <property type="match status" value="1"/>
</dbReference>
<organism evidence="4">
    <name type="scientific">Anisakis simplex</name>
    <name type="common">Herring worm</name>
    <dbReference type="NCBI Taxonomy" id="6269"/>
    <lineage>
        <taxon>Eukaryota</taxon>
        <taxon>Metazoa</taxon>
        <taxon>Ecdysozoa</taxon>
        <taxon>Nematoda</taxon>
        <taxon>Chromadorea</taxon>
        <taxon>Rhabditida</taxon>
        <taxon>Spirurina</taxon>
        <taxon>Ascaridomorpha</taxon>
        <taxon>Ascaridoidea</taxon>
        <taxon>Anisakidae</taxon>
        <taxon>Anisakis</taxon>
        <taxon>Anisakis simplex complex</taxon>
    </lineage>
</organism>
<dbReference type="GO" id="GO:0017168">
    <property type="term" value="F:5-oxoprolinase (ATP-hydrolyzing) activity"/>
    <property type="evidence" value="ECO:0007669"/>
    <property type="project" value="TreeGrafter"/>
</dbReference>
<gene>
    <name evidence="2" type="ORF">ASIM_LOCUS1810</name>
</gene>
<dbReference type="GO" id="GO:0005829">
    <property type="term" value="C:cytosol"/>
    <property type="evidence" value="ECO:0007669"/>
    <property type="project" value="TreeGrafter"/>
</dbReference>
<dbReference type="OrthoDB" id="3643at2759"/>
<dbReference type="GO" id="GO:0006749">
    <property type="term" value="P:glutathione metabolic process"/>
    <property type="evidence" value="ECO:0007669"/>
    <property type="project" value="TreeGrafter"/>
</dbReference>
<dbReference type="InterPro" id="IPR045079">
    <property type="entry name" value="Oxoprolinase-like"/>
</dbReference>
<proteinExistence type="predicted"/>
<dbReference type="PANTHER" id="PTHR11365">
    <property type="entry name" value="5-OXOPROLINASE RELATED"/>
    <property type="match status" value="1"/>
</dbReference>